<feature type="chain" id="PRO_5035242335" evidence="8">
    <location>
        <begin position="28"/>
        <end position="202"/>
    </location>
</feature>
<evidence type="ECO:0000256" key="1">
    <source>
        <dbReference type="ARBA" id="ARBA00004127"/>
    </source>
</evidence>
<evidence type="ECO:0000313" key="10">
    <source>
        <dbReference type="Proteomes" id="UP000734854"/>
    </source>
</evidence>
<dbReference type="EMBL" id="JACMSC010000007">
    <property type="protein sequence ID" value="KAG6515944.1"/>
    <property type="molecule type" value="Genomic_DNA"/>
</dbReference>
<dbReference type="InterPro" id="IPR052222">
    <property type="entry name" value="DESIGUAL"/>
</dbReference>
<keyword evidence="3 8" id="KW-0732">Signal</keyword>
<dbReference type="Proteomes" id="UP000734854">
    <property type="component" value="Unassembled WGS sequence"/>
</dbReference>
<comment type="similarity">
    <text evidence="6">Belongs to the DESIGUAL family.</text>
</comment>
<dbReference type="PANTHER" id="PTHR31769">
    <property type="entry name" value="OS07G0462200 PROTEIN-RELATED"/>
    <property type="match status" value="1"/>
</dbReference>
<protein>
    <submittedName>
        <fullName evidence="9">Uncharacterized protein</fullName>
    </submittedName>
</protein>
<comment type="caution">
    <text evidence="9">The sequence shown here is derived from an EMBL/GenBank/DDBJ whole genome shotgun (WGS) entry which is preliminary data.</text>
</comment>
<dbReference type="GO" id="GO:0012505">
    <property type="term" value="C:endomembrane system"/>
    <property type="evidence" value="ECO:0007669"/>
    <property type="project" value="UniProtKB-SubCell"/>
</dbReference>
<accession>A0A8J5LFQ6</accession>
<dbReference type="Pfam" id="PF06749">
    <property type="entry name" value="DUF1218"/>
    <property type="match status" value="1"/>
</dbReference>
<proteinExistence type="inferred from homology"/>
<evidence type="ECO:0000256" key="4">
    <source>
        <dbReference type="ARBA" id="ARBA00022989"/>
    </source>
</evidence>
<feature type="transmembrane region" description="Helical" evidence="7">
    <location>
        <begin position="146"/>
        <end position="168"/>
    </location>
</feature>
<evidence type="ECO:0000313" key="9">
    <source>
        <dbReference type="EMBL" id="KAG6515944.1"/>
    </source>
</evidence>
<evidence type="ECO:0000256" key="2">
    <source>
        <dbReference type="ARBA" id="ARBA00022692"/>
    </source>
</evidence>
<keyword evidence="4 7" id="KW-1133">Transmembrane helix</keyword>
<feature type="signal peptide" evidence="8">
    <location>
        <begin position="1"/>
        <end position="27"/>
    </location>
</feature>
<organism evidence="9 10">
    <name type="scientific">Zingiber officinale</name>
    <name type="common">Ginger</name>
    <name type="synonym">Amomum zingiber</name>
    <dbReference type="NCBI Taxonomy" id="94328"/>
    <lineage>
        <taxon>Eukaryota</taxon>
        <taxon>Viridiplantae</taxon>
        <taxon>Streptophyta</taxon>
        <taxon>Embryophyta</taxon>
        <taxon>Tracheophyta</taxon>
        <taxon>Spermatophyta</taxon>
        <taxon>Magnoliopsida</taxon>
        <taxon>Liliopsida</taxon>
        <taxon>Zingiberales</taxon>
        <taxon>Zingiberaceae</taxon>
        <taxon>Zingiber</taxon>
    </lineage>
</organism>
<sequence>MAMEQSKMIGLSVFLLGFLSFLLAVVAENKKMIVSSLLQPPFGTPIQGRDVVICKFPSDPSILLGSLSTIALVLSVILGHVGIFFPYKGKPVSTSVLFGYKTLSIFFYVAEIVSAWAIAFLVWTIVTEGLHRSRNVHYDLTTQCPTAKTGMFGGSAFLALDAALLWVVCQMLTLNVRDDYFGGEEDGKGEYGHVYTNDVNVD</sequence>
<gene>
    <name evidence="9" type="ORF">ZIOFF_026390</name>
</gene>
<name>A0A8J5LFQ6_ZINOF</name>
<evidence type="ECO:0000256" key="3">
    <source>
        <dbReference type="ARBA" id="ARBA00022729"/>
    </source>
</evidence>
<keyword evidence="2 7" id="KW-0812">Transmembrane</keyword>
<comment type="subcellular location">
    <subcellularLocation>
        <location evidence="1">Endomembrane system</location>
        <topology evidence="1">Multi-pass membrane protein</topology>
    </subcellularLocation>
</comment>
<evidence type="ECO:0000256" key="8">
    <source>
        <dbReference type="SAM" id="SignalP"/>
    </source>
</evidence>
<reference evidence="9 10" key="1">
    <citation type="submission" date="2020-08" db="EMBL/GenBank/DDBJ databases">
        <title>Plant Genome Project.</title>
        <authorList>
            <person name="Zhang R.-G."/>
        </authorList>
    </citation>
    <scope>NUCLEOTIDE SEQUENCE [LARGE SCALE GENOMIC DNA]</scope>
    <source>
        <tissue evidence="9">Rhizome</tissue>
    </source>
</reference>
<evidence type="ECO:0000256" key="5">
    <source>
        <dbReference type="ARBA" id="ARBA00023136"/>
    </source>
</evidence>
<feature type="transmembrane region" description="Helical" evidence="7">
    <location>
        <begin position="62"/>
        <end position="85"/>
    </location>
</feature>
<keyword evidence="10" id="KW-1185">Reference proteome</keyword>
<evidence type="ECO:0000256" key="6">
    <source>
        <dbReference type="ARBA" id="ARBA00029467"/>
    </source>
</evidence>
<dbReference type="InterPro" id="IPR009606">
    <property type="entry name" value="DEAL/Modifying_wall_lignin1/2"/>
</dbReference>
<evidence type="ECO:0000256" key="7">
    <source>
        <dbReference type="SAM" id="Phobius"/>
    </source>
</evidence>
<feature type="transmembrane region" description="Helical" evidence="7">
    <location>
        <begin position="105"/>
        <end position="126"/>
    </location>
</feature>
<keyword evidence="5 7" id="KW-0472">Membrane</keyword>
<dbReference type="AlphaFoldDB" id="A0A8J5LFQ6"/>